<keyword evidence="2" id="KW-0808">Transferase</keyword>
<keyword evidence="3" id="KW-1185">Reference proteome</keyword>
<dbReference type="Proteomes" id="UP000605733">
    <property type="component" value="Unassembled WGS sequence"/>
</dbReference>
<gene>
    <name evidence="2" type="ORF">GCM10011532_16190</name>
</gene>
<protein>
    <submittedName>
        <fullName evidence="2">Glycosyl transferase</fullName>
    </submittedName>
</protein>
<dbReference type="CDD" id="cd00761">
    <property type="entry name" value="Glyco_tranf_GTA_type"/>
    <property type="match status" value="1"/>
</dbReference>
<dbReference type="GO" id="GO:0016740">
    <property type="term" value="F:transferase activity"/>
    <property type="evidence" value="ECO:0007669"/>
    <property type="project" value="UniProtKB-KW"/>
</dbReference>
<sequence>MEDPLVSVVIPCYNDYLYIQEAVDSIFKQTYENIEIIIIDDGSNNKTKNVLKELKNDNLAIVTQENSGPSAARNRGISIANGDFILTLDADDFFQPTFIRKSIEVLRKSPKVGLVSSYAYYFSENGIEGEIKPAGGKSGDFLQENNALASSMYRKECWEEVSGYDENLLKGYEDWDFNISVTKAGWEVTIIEEFLFNYRLKPNSRNNRADDIYRYELLKYIYLKHGDVFKDNYENMIVQLVSRMEKCEKEKLKIKNTRTYRLGNFLLYPLKSIAILLRN</sequence>
<dbReference type="InterPro" id="IPR050834">
    <property type="entry name" value="Glycosyltransf_2"/>
</dbReference>
<reference evidence="3" key="1">
    <citation type="journal article" date="2019" name="Int. J. Syst. Evol. Microbiol.">
        <title>The Global Catalogue of Microorganisms (GCM) 10K type strain sequencing project: providing services to taxonomists for standard genome sequencing and annotation.</title>
        <authorList>
            <consortium name="The Broad Institute Genomics Platform"/>
            <consortium name="The Broad Institute Genome Sequencing Center for Infectious Disease"/>
            <person name="Wu L."/>
            <person name="Ma J."/>
        </authorList>
    </citation>
    <scope>NUCLEOTIDE SEQUENCE [LARGE SCALE GENOMIC DNA]</scope>
    <source>
        <strain evidence="3">CGMCC 1.15422</strain>
    </source>
</reference>
<dbReference type="RefSeq" id="WP_011708480.1">
    <property type="nucleotide sequence ID" value="NZ_BMIX01000003.1"/>
</dbReference>
<dbReference type="Pfam" id="PF00535">
    <property type="entry name" value="Glycos_transf_2"/>
    <property type="match status" value="1"/>
</dbReference>
<accession>A0ABQ1WJI2</accession>
<dbReference type="InterPro" id="IPR029044">
    <property type="entry name" value="Nucleotide-diphossugar_trans"/>
</dbReference>
<evidence type="ECO:0000259" key="1">
    <source>
        <dbReference type="Pfam" id="PF00535"/>
    </source>
</evidence>
<proteinExistence type="predicted"/>
<name>A0ABQ1WJI2_9FLAO</name>
<dbReference type="EMBL" id="BMIX01000003">
    <property type="protein sequence ID" value="GGG33313.1"/>
    <property type="molecule type" value="Genomic_DNA"/>
</dbReference>
<dbReference type="SUPFAM" id="SSF53448">
    <property type="entry name" value="Nucleotide-diphospho-sugar transferases"/>
    <property type="match status" value="1"/>
</dbReference>
<organism evidence="2 3">
    <name type="scientific">Christiangramia forsetii</name>
    <dbReference type="NCBI Taxonomy" id="411153"/>
    <lineage>
        <taxon>Bacteria</taxon>
        <taxon>Pseudomonadati</taxon>
        <taxon>Bacteroidota</taxon>
        <taxon>Flavobacteriia</taxon>
        <taxon>Flavobacteriales</taxon>
        <taxon>Flavobacteriaceae</taxon>
        <taxon>Christiangramia</taxon>
    </lineage>
</organism>
<dbReference type="InterPro" id="IPR001173">
    <property type="entry name" value="Glyco_trans_2-like"/>
</dbReference>
<evidence type="ECO:0000313" key="2">
    <source>
        <dbReference type="EMBL" id="GGG33313.1"/>
    </source>
</evidence>
<dbReference type="PANTHER" id="PTHR43685:SF2">
    <property type="entry name" value="GLYCOSYLTRANSFERASE 2-LIKE DOMAIN-CONTAINING PROTEIN"/>
    <property type="match status" value="1"/>
</dbReference>
<feature type="domain" description="Glycosyltransferase 2-like" evidence="1">
    <location>
        <begin position="7"/>
        <end position="129"/>
    </location>
</feature>
<comment type="caution">
    <text evidence="2">The sequence shown here is derived from an EMBL/GenBank/DDBJ whole genome shotgun (WGS) entry which is preliminary data.</text>
</comment>
<dbReference type="PANTHER" id="PTHR43685">
    <property type="entry name" value="GLYCOSYLTRANSFERASE"/>
    <property type="match status" value="1"/>
</dbReference>
<evidence type="ECO:0000313" key="3">
    <source>
        <dbReference type="Proteomes" id="UP000605733"/>
    </source>
</evidence>
<dbReference type="Gene3D" id="3.90.550.10">
    <property type="entry name" value="Spore Coat Polysaccharide Biosynthesis Protein SpsA, Chain A"/>
    <property type="match status" value="1"/>
</dbReference>